<sequence length="775" mass="87732">PSKVERKNLPEDLTSLGKTLVRGTYKQIANAVWKNEKIKKEIMQLVKKEVERECTHLCSKKNPSCLRKTDKEDMLDFSMEKLCSEVEDRAPMLHTVLSAAAINRRSRAETETPAARFGAVGMAAAVCLRNRSRYMIAVQFLITNFLYHSNWGASLARLSTLRITTSHTYLYKKLDEFGKDHDKPIREAVARQSEYMASVRDHPSAENEDQRSEKSTKSTCHTPDCGRKMVFDNLDYSQEVHWMTEDHQNTDCHYVTAMSTENRVPGMGLSTETPQFGLLDMENGDCLPSALDNAKQRDNYVKLVERIIVNNIPCLEYLASACTNHIPHQYSGEMRKKTDTVFLGMIYENENDADGILRVLQELHQYVPFDGDDERVYCQQGVVGDQLSVERGVNGHCSLANGFTPEERLEGLHFEIADWHGGNKFTEVAFSNLFNGASAGDKCTMYSDRNLVNRRNVKGDVTAAATACRRFLQLEVETRVVAAAMEILGMSSLDDEKPTKNAPPDSTDATDVAKKSYLRRIASLIVDTYVIDQQRNLDIQQSVQMVEHEQGARQQEITVDREGRRRFKCRAPGCNKDFAHDGKLRRDHEAKHNPPVAIDQIPARLFVLDTPVDDDDGDDMLSYQKVLLDYGMIVINFWDAISEGDGQRVIRCWKFFLMYLKHQGGSATRYALKALYLMFQVHALLSPQAAHRLIWNQFAKNKAGAGGNIPLDLDLEFKNKMVKESIKKLGPIATRKSLDRICHSLGMTANLMSRFDSTMSVFKRSGRHVKQSTKG</sequence>
<feature type="domain" description="DUF6589" evidence="2">
    <location>
        <begin position="288"/>
        <end position="768"/>
    </location>
</feature>
<accession>A0ABN8RH13</accession>
<keyword evidence="4" id="KW-1185">Reference proteome</keyword>
<feature type="non-terminal residue" evidence="3">
    <location>
        <position position="1"/>
    </location>
</feature>
<dbReference type="InterPro" id="IPR046496">
    <property type="entry name" value="DUF6589"/>
</dbReference>
<feature type="region of interest" description="Disordered" evidence="1">
    <location>
        <begin position="193"/>
        <end position="220"/>
    </location>
</feature>
<dbReference type="EMBL" id="CALNXK010000243">
    <property type="protein sequence ID" value="CAH3178690.1"/>
    <property type="molecule type" value="Genomic_DNA"/>
</dbReference>
<feature type="non-terminal residue" evidence="3">
    <location>
        <position position="775"/>
    </location>
</feature>
<comment type="caution">
    <text evidence="3">The sequence shown here is derived from an EMBL/GenBank/DDBJ whole genome shotgun (WGS) entry which is preliminary data.</text>
</comment>
<name>A0ABN8RH13_9CNID</name>
<evidence type="ECO:0000313" key="3">
    <source>
        <dbReference type="EMBL" id="CAH3178690.1"/>
    </source>
</evidence>
<reference evidence="3 4" key="1">
    <citation type="submission" date="2022-05" db="EMBL/GenBank/DDBJ databases">
        <authorList>
            <consortium name="Genoscope - CEA"/>
            <person name="William W."/>
        </authorList>
    </citation>
    <scope>NUCLEOTIDE SEQUENCE [LARGE SCALE GENOMIC DNA]</scope>
</reference>
<organism evidence="3 4">
    <name type="scientific">Porites lobata</name>
    <dbReference type="NCBI Taxonomy" id="104759"/>
    <lineage>
        <taxon>Eukaryota</taxon>
        <taxon>Metazoa</taxon>
        <taxon>Cnidaria</taxon>
        <taxon>Anthozoa</taxon>
        <taxon>Hexacorallia</taxon>
        <taxon>Scleractinia</taxon>
        <taxon>Fungiina</taxon>
        <taxon>Poritidae</taxon>
        <taxon>Porites</taxon>
    </lineage>
</organism>
<dbReference type="Pfam" id="PF20231">
    <property type="entry name" value="DUF6589"/>
    <property type="match status" value="1"/>
</dbReference>
<proteinExistence type="predicted"/>
<dbReference type="Proteomes" id="UP001159405">
    <property type="component" value="Unassembled WGS sequence"/>
</dbReference>
<evidence type="ECO:0000259" key="2">
    <source>
        <dbReference type="Pfam" id="PF20231"/>
    </source>
</evidence>
<protein>
    <recommendedName>
        <fullName evidence="2">DUF6589 domain-containing protein</fullName>
    </recommendedName>
</protein>
<evidence type="ECO:0000313" key="4">
    <source>
        <dbReference type="Proteomes" id="UP001159405"/>
    </source>
</evidence>
<gene>
    <name evidence="3" type="ORF">PLOB_00020958</name>
</gene>
<feature type="compositionally biased region" description="Basic and acidic residues" evidence="1">
    <location>
        <begin position="199"/>
        <end position="216"/>
    </location>
</feature>
<evidence type="ECO:0000256" key="1">
    <source>
        <dbReference type="SAM" id="MobiDB-lite"/>
    </source>
</evidence>